<dbReference type="Pfam" id="PF06732">
    <property type="entry name" value="Pescadillo_N"/>
    <property type="match status" value="1"/>
</dbReference>
<comment type="subcellular location">
    <subcellularLocation>
        <location evidence="4">Nucleus</location>
        <location evidence="4">Nucleolus</location>
    </subcellularLocation>
    <subcellularLocation>
        <location evidence="4">Nucleus</location>
        <location evidence="4">Nucleoplasm</location>
    </subcellularLocation>
</comment>
<reference evidence="7 8" key="1">
    <citation type="submission" date="2014-09" db="EMBL/GenBank/DDBJ databases">
        <authorList>
            <person name="Magalhaes I.L.F."/>
            <person name="Oliveira U."/>
            <person name="Santos F.R."/>
            <person name="Vidigal T.H.D.A."/>
            <person name="Brescovit A.D."/>
            <person name="Santos A.J."/>
        </authorList>
    </citation>
    <scope>NUCLEOTIDE SEQUENCE [LARGE SCALE GENOMIC DNA]</scope>
</reference>
<gene>
    <name evidence="4" type="primary">NOP7</name>
</gene>
<feature type="compositionally biased region" description="Basic and acidic residues" evidence="5">
    <location>
        <begin position="694"/>
        <end position="726"/>
    </location>
</feature>
<evidence type="ECO:0000256" key="5">
    <source>
        <dbReference type="SAM" id="MobiDB-lite"/>
    </source>
</evidence>
<keyword evidence="2 4" id="KW-0698">rRNA processing</keyword>
<evidence type="ECO:0000313" key="7">
    <source>
        <dbReference type="EMBL" id="CEH16214.1"/>
    </source>
</evidence>
<feature type="compositionally biased region" description="Polar residues" evidence="5">
    <location>
        <begin position="317"/>
        <end position="327"/>
    </location>
</feature>
<name>A0A0P1BKA4_9BASI</name>
<evidence type="ECO:0000256" key="1">
    <source>
        <dbReference type="ARBA" id="ARBA00022517"/>
    </source>
</evidence>
<dbReference type="PANTHER" id="PTHR12221">
    <property type="entry name" value="PESCADILLO - RELATED"/>
    <property type="match status" value="1"/>
</dbReference>
<accession>A0A0P1BKA4</accession>
<dbReference type="OrthoDB" id="10264910at2759"/>
<dbReference type="GO" id="GO:0005654">
    <property type="term" value="C:nucleoplasm"/>
    <property type="evidence" value="ECO:0007669"/>
    <property type="project" value="UniProtKB-SubCell"/>
</dbReference>
<dbReference type="PROSITE" id="PS50172">
    <property type="entry name" value="BRCT"/>
    <property type="match status" value="1"/>
</dbReference>
<comment type="subunit">
    <text evidence="4">Component of the NOP7 complex, composed of ERB1, NOP7 and YTM1. Within the NOP7 complex ERB1 appears to interact directly with NOP7 and YTM1. The NOP7 complex also associates with the 66S pre-ribosome.</text>
</comment>
<dbReference type="Gene3D" id="3.40.50.10190">
    <property type="entry name" value="BRCT domain"/>
    <property type="match status" value="1"/>
</dbReference>
<feature type="region of interest" description="Disordered" evidence="5">
    <location>
        <begin position="635"/>
        <end position="742"/>
    </location>
</feature>
<dbReference type="GO" id="GO:0043021">
    <property type="term" value="F:ribonucleoprotein complex binding"/>
    <property type="evidence" value="ECO:0007669"/>
    <property type="project" value="UniProtKB-UniRule"/>
</dbReference>
<dbReference type="InterPro" id="IPR036420">
    <property type="entry name" value="BRCT_dom_sf"/>
</dbReference>
<evidence type="ECO:0000313" key="8">
    <source>
        <dbReference type="Proteomes" id="UP000054845"/>
    </source>
</evidence>
<sequence length="742" mass="80706">MDSKHMHALLTHRYTIIGAEALEQAPLCLLHYAFPTTMAKLKKRGQSGAAKNYVTRNSALKKLQVTLADFRRLCILKGIHPRVPRHAKRANKGNAAPATFYYAKDVAYLAHEPVLQTLRAHKSFAKKLSRAIGKREWHSAQGLADRRPLVKLDHIIRERYPTFDDSLRDLDDALSLLFLFANLPAGDRLNHQLVEKSARICAEWQGYVVRAQALRKVFFSIKGVYFQAEVRGQQITWLVPYLFTQHIPSDVDFRVMATFLELYQTLLGFVMFKLYTDLGLVYPPKLESSAEEAGAGPLGVLRLVESSSAVLTPGQGARSSKGATDTDTAGRKVTSKDVKQAIKAVAQEGFAANGAADDTPLEAQADRPASSEEIVADDFVEKPSADGTTSGLVSYASIDASSASNSRTHLFAPYYFYISRECPKAVIEFVLRSFGTAPSHLGWDEVSGPGSSFSSDDDRITHYIVDRPVTSSTSQTQARMAKVQPQWIVDSANAGRILPTQPYAPGASLPPHLSPFVDDAEVKAQGGYVPREAGLDEIAPAENVEAAQEAAEQEAEEDSSDEDDIGGEADEADDAVAGDEEMQHEDSAAAKDKRPALAALLVTPTDEGLLAEAELEAEAAGGDAALEELQSAHADALRAAKKAARGDKVKPAGKASGRSAETEETEEARKMSKMLMSNRQRKLYEKLSYTQGVKGEEARKLEEKRKALDKAAKKSARKGESDDSKRSSSTQKKVKWAGAGAS</sequence>
<evidence type="ECO:0000259" key="6">
    <source>
        <dbReference type="PROSITE" id="PS50172"/>
    </source>
</evidence>
<comment type="similarity">
    <text evidence="4">Belongs to the pescadillo family.</text>
</comment>
<dbReference type="STRING" id="401625.A0A0P1BKA4"/>
<evidence type="ECO:0000256" key="4">
    <source>
        <dbReference type="HAMAP-Rule" id="MF_03028"/>
    </source>
</evidence>
<evidence type="ECO:0000256" key="2">
    <source>
        <dbReference type="ARBA" id="ARBA00022552"/>
    </source>
</evidence>
<dbReference type="EMBL" id="CCYA01000278">
    <property type="protein sequence ID" value="CEH16214.1"/>
    <property type="molecule type" value="Genomic_DNA"/>
</dbReference>
<evidence type="ECO:0000256" key="3">
    <source>
        <dbReference type="ARBA" id="ARBA00023242"/>
    </source>
</evidence>
<dbReference type="SUPFAM" id="SSF52113">
    <property type="entry name" value="BRCT domain"/>
    <property type="match status" value="1"/>
</dbReference>
<feature type="region of interest" description="Disordered" evidence="5">
    <location>
        <begin position="311"/>
        <end position="334"/>
    </location>
</feature>
<comment type="function">
    <text evidence="4">Component of the NOP7 complex, which is required for maturation of the 25S and 5.8S ribosomal RNAs and formation of the 60S ribosome.</text>
</comment>
<dbReference type="InterPro" id="IPR010613">
    <property type="entry name" value="PES"/>
</dbReference>
<keyword evidence="3 4" id="KW-0539">Nucleus</keyword>
<proteinExistence type="inferred from homology"/>
<dbReference type="GO" id="GO:0000466">
    <property type="term" value="P:maturation of 5.8S rRNA from tricistronic rRNA transcript (SSU-rRNA, 5.8S rRNA, LSU-rRNA)"/>
    <property type="evidence" value="ECO:0007669"/>
    <property type="project" value="UniProtKB-UniRule"/>
</dbReference>
<dbReference type="InterPro" id="IPR001357">
    <property type="entry name" value="BRCT_dom"/>
</dbReference>
<dbReference type="GO" id="GO:0000463">
    <property type="term" value="P:maturation of LSU-rRNA from tricistronic rRNA transcript (SSU-rRNA, 5.8S rRNA, LSU-rRNA)"/>
    <property type="evidence" value="ECO:0007669"/>
    <property type="project" value="UniProtKB-UniRule"/>
</dbReference>
<dbReference type="GO" id="GO:0030687">
    <property type="term" value="C:preribosome, large subunit precursor"/>
    <property type="evidence" value="ECO:0007669"/>
    <property type="project" value="UniProtKB-UniRule"/>
</dbReference>
<keyword evidence="1 4" id="KW-0690">Ribosome biogenesis</keyword>
<dbReference type="PANTHER" id="PTHR12221:SF6">
    <property type="entry name" value="PESCADILLO HOMOLOG"/>
    <property type="match status" value="1"/>
</dbReference>
<dbReference type="HAMAP" id="MF_03028">
    <property type="entry name" value="Pescadillo"/>
    <property type="match status" value="1"/>
</dbReference>
<feature type="compositionally biased region" description="Acidic residues" evidence="5">
    <location>
        <begin position="551"/>
        <end position="569"/>
    </location>
</feature>
<organism evidence="7 8">
    <name type="scientific">Ceraceosorus bombacis</name>
    <dbReference type="NCBI Taxonomy" id="401625"/>
    <lineage>
        <taxon>Eukaryota</taxon>
        <taxon>Fungi</taxon>
        <taxon>Dikarya</taxon>
        <taxon>Basidiomycota</taxon>
        <taxon>Ustilaginomycotina</taxon>
        <taxon>Exobasidiomycetes</taxon>
        <taxon>Ceraceosorales</taxon>
        <taxon>Ceraceosoraceae</taxon>
        <taxon>Ceraceosorus</taxon>
    </lineage>
</organism>
<dbReference type="GO" id="GO:0070545">
    <property type="term" value="C:PeBoW complex"/>
    <property type="evidence" value="ECO:0007669"/>
    <property type="project" value="TreeGrafter"/>
</dbReference>
<dbReference type="AlphaFoldDB" id="A0A0P1BKA4"/>
<keyword evidence="8" id="KW-1185">Reference proteome</keyword>
<feature type="domain" description="BRCT" evidence="6">
    <location>
        <begin position="450"/>
        <end position="505"/>
    </location>
</feature>
<dbReference type="GO" id="GO:0003723">
    <property type="term" value="F:RNA binding"/>
    <property type="evidence" value="ECO:0007669"/>
    <property type="project" value="TreeGrafter"/>
</dbReference>
<dbReference type="Proteomes" id="UP000054845">
    <property type="component" value="Unassembled WGS sequence"/>
</dbReference>
<protein>
    <recommendedName>
        <fullName evidence="4">Pescadillo homolog</fullName>
    </recommendedName>
    <alternativeName>
        <fullName evidence="4">Nucleolar protein 7 homolog</fullName>
    </alternativeName>
</protein>
<feature type="region of interest" description="Disordered" evidence="5">
    <location>
        <begin position="544"/>
        <end position="569"/>
    </location>
</feature>